<sequence>MTELCQRPEVANVSLVKEFYASMIPKAVKEGGAILVRDIQVMINATKINAHLGMTNYPQFRKGYKSRHNTRSSLAMALRGTDDGEWEHGNLIKQSELPQKLTFWNLFNTFSLLPTTHKTLVSEPIADLLSCIQDQTKIDIGQFIMKAILEAASINVHP</sequence>
<dbReference type="EMBL" id="JANJYI010000002">
    <property type="protein sequence ID" value="KAK2660095.1"/>
    <property type="molecule type" value="Genomic_DNA"/>
</dbReference>
<evidence type="ECO:0000313" key="3">
    <source>
        <dbReference type="Proteomes" id="UP001280121"/>
    </source>
</evidence>
<evidence type="ECO:0000313" key="2">
    <source>
        <dbReference type="EMBL" id="KAK2660095.1"/>
    </source>
</evidence>
<dbReference type="InterPro" id="IPR046796">
    <property type="entry name" value="Transposase_32_dom"/>
</dbReference>
<proteinExistence type="predicted"/>
<accession>A0AAD9XIT1</accession>
<protein>
    <recommendedName>
        <fullName evidence="1">Putative plant transposon protein domain-containing protein</fullName>
    </recommendedName>
</protein>
<reference evidence="2" key="1">
    <citation type="journal article" date="2023" name="Plant J.">
        <title>Genome sequences and population genomics provide insights into the demographic history, inbreeding, and mutation load of two 'living fossil' tree species of Dipteronia.</title>
        <authorList>
            <person name="Feng Y."/>
            <person name="Comes H.P."/>
            <person name="Chen J."/>
            <person name="Zhu S."/>
            <person name="Lu R."/>
            <person name="Zhang X."/>
            <person name="Li P."/>
            <person name="Qiu J."/>
            <person name="Olsen K.M."/>
            <person name="Qiu Y."/>
        </authorList>
    </citation>
    <scope>NUCLEOTIDE SEQUENCE</scope>
    <source>
        <strain evidence="2">KIB01</strain>
    </source>
</reference>
<name>A0AAD9XIT1_9ROSI</name>
<organism evidence="2 3">
    <name type="scientific">Dipteronia dyeriana</name>
    <dbReference type="NCBI Taxonomy" id="168575"/>
    <lineage>
        <taxon>Eukaryota</taxon>
        <taxon>Viridiplantae</taxon>
        <taxon>Streptophyta</taxon>
        <taxon>Embryophyta</taxon>
        <taxon>Tracheophyta</taxon>
        <taxon>Spermatophyta</taxon>
        <taxon>Magnoliopsida</taxon>
        <taxon>eudicotyledons</taxon>
        <taxon>Gunneridae</taxon>
        <taxon>Pentapetalae</taxon>
        <taxon>rosids</taxon>
        <taxon>malvids</taxon>
        <taxon>Sapindales</taxon>
        <taxon>Sapindaceae</taxon>
        <taxon>Hippocastanoideae</taxon>
        <taxon>Acereae</taxon>
        <taxon>Dipteronia</taxon>
    </lineage>
</organism>
<feature type="domain" description="Putative plant transposon protein" evidence="1">
    <location>
        <begin position="2"/>
        <end position="152"/>
    </location>
</feature>
<evidence type="ECO:0000259" key="1">
    <source>
        <dbReference type="Pfam" id="PF20167"/>
    </source>
</evidence>
<dbReference type="AlphaFoldDB" id="A0AAD9XIT1"/>
<dbReference type="Pfam" id="PF20167">
    <property type="entry name" value="Transposase_32"/>
    <property type="match status" value="1"/>
</dbReference>
<keyword evidence="3" id="KW-1185">Reference proteome</keyword>
<comment type="caution">
    <text evidence="2">The sequence shown here is derived from an EMBL/GenBank/DDBJ whole genome shotgun (WGS) entry which is preliminary data.</text>
</comment>
<gene>
    <name evidence="2" type="ORF">Ddye_006628</name>
</gene>
<dbReference type="Proteomes" id="UP001280121">
    <property type="component" value="Unassembled WGS sequence"/>
</dbReference>